<dbReference type="Proteomes" id="UP000789366">
    <property type="component" value="Unassembled WGS sequence"/>
</dbReference>
<dbReference type="EMBL" id="CAJVPW010043906">
    <property type="protein sequence ID" value="CAG8753007.1"/>
    <property type="molecule type" value="Genomic_DNA"/>
</dbReference>
<keyword evidence="2" id="KW-1185">Reference proteome</keyword>
<feature type="non-terminal residue" evidence="1">
    <location>
        <position position="55"/>
    </location>
</feature>
<accession>A0ACA9QIX1</accession>
<evidence type="ECO:0000313" key="2">
    <source>
        <dbReference type="Proteomes" id="UP000789366"/>
    </source>
</evidence>
<reference evidence="1" key="1">
    <citation type="submission" date="2021-06" db="EMBL/GenBank/DDBJ databases">
        <authorList>
            <person name="Kallberg Y."/>
            <person name="Tangrot J."/>
            <person name="Rosling A."/>
        </authorList>
    </citation>
    <scope>NUCLEOTIDE SEQUENCE</scope>
    <source>
        <strain evidence="1">28 12/20/2015</strain>
    </source>
</reference>
<protein>
    <submittedName>
        <fullName evidence="1">7354_t:CDS:1</fullName>
    </submittedName>
</protein>
<gene>
    <name evidence="1" type="ORF">SPELUC_LOCUS14613</name>
</gene>
<feature type="non-terminal residue" evidence="1">
    <location>
        <position position="1"/>
    </location>
</feature>
<name>A0ACA9QIX1_9GLOM</name>
<proteinExistence type="predicted"/>
<comment type="caution">
    <text evidence="1">The sequence shown here is derived from an EMBL/GenBank/DDBJ whole genome shotgun (WGS) entry which is preliminary data.</text>
</comment>
<sequence>MMIDDLYDDKEERYTLKKNIDIIRIVDKDFKNESETCFIKRFESEFEHVIKYDVS</sequence>
<evidence type="ECO:0000313" key="1">
    <source>
        <dbReference type="EMBL" id="CAG8753007.1"/>
    </source>
</evidence>
<organism evidence="1 2">
    <name type="scientific">Cetraspora pellucida</name>
    <dbReference type="NCBI Taxonomy" id="1433469"/>
    <lineage>
        <taxon>Eukaryota</taxon>
        <taxon>Fungi</taxon>
        <taxon>Fungi incertae sedis</taxon>
        <taxon>Mucoromycota</taxon>
        <taxon>Glomeromycotina</taxon>
        <taxon>Glomeromycetes</taxon>
        <taxon>Diversisporales</taxon>
        <taxon>Gigasporaceae</taxon>
        <taxon>Cetraspora</taxon>
    </lineage>
</organism>